<name>A4BUH9_9GAMM</name>
<dbReference type="AlphaFoldDB" id="A4BUH9"/>
<sequence>MSLLGPHATLRAINRRSDLLRSSIRISCNAIDKQFLHITLHGVFHHRSLIHRPIRNTIQEKLAILDFDSIAINYDQPILPGYGGLRR</sequence>
<organism evidence="1 2">
    <name type="scientific">Nitrococcus mobilis Nb-231</name>
    <dbReference type="NCBI Taxonomy" id="314278"/>
    <lineage>
        <taxon>Bacteria</taxon>
        <taxon>Pseudomonadati</taxon>
        <taxon>Pseudomonadota</taxon>
        <taxon>Gammaproteobacteria</taxon>
        <taxon>Chromatiales</taxon>
        <taxon>Ectothiorhodospiraceae</taxon>
        <taxon>Nitrococcus</taxon>
    </lineage>
</organism>
<evidence type="ECO:0000313" key="1">
    <source>
        <dbReference type="EMBL" id="EAR20693.1"/>
    </source>
</evidence>
<evidence type="ECO:0000313" key="2">
    <source>
        <dbReference type="Proteomes" id="UP000003374"/>
    </source>
</evidence>
<dbReference type="EMBL" id="AAOF01000018">
    <property type="protein sequence ID" value="EAR20693.1"/>
    <property type="molecule type" value="Genomic_DNA"/>
</dbReference>
<gene>
    <name evidence="1" type="ORF">NB231_02213</name>
</gene>
<comment type="caution">
    <text evidence="1">The sequence shown here is derived from an EMBL/GenBank/DDBJ whole genome shotgun (WGS) entry which is preliminary data.</text>
</comment>
<reference evidence="1 2" key="1">
    <citation type="submission" date="2006-02" db="EMBL/GenBank/DDBJ databases">
        <authorList>
            <person name="Waterbury J."/>
            <person name="Ferriera S."/>
            <person name="Johnson J."/>
            <person name="Kravitz S."/>
            <person name="Halpern A."/>
            <person name="Remington K."/>
            <person name="Beeson K."/>
            <person name="Tran B."/>
            <person name="Rogers Y.-H."/>
            <person name="Friedman R."/>
            <person name="Venter J.C."/>
        </authorList>
    </citation>
    <scope>NUCLEOTIDE SEQUENCE [LARGE SCALE GENOMIC DNA]</scope>
    <source>
        <strain evidence="1 2">Nb-231</strain>
    </source>
</reference>
<dbReference type="Proteomes" id="UP000003374">
    <property type="component" value="Unassembled WGS sequence"/>
</dbReference>
<dbReference type="STRING" id="314278.NB231_02213"/>
<proteinExistence type="predicted"/>
<accession>A4BUH9</accession>
<protein>
    <submittedName>
        <fullName evidence="1">Uncharacterized protein</fullName>
    </submittedName>
</protein>
<keyword evidence="2" id="KW-1185">Reference proteome</keyword>
<dbReference type="HOGENOM" id="CLU_2480174_0_0_6"/>